<dbReference type="SUPFAM" id="SSF51905">
    <property type="entry name" value="FAD/NAD(P)-binding domain"/>
    <property type="match status" value="1"/>
</dbReference>
<dbReference type="Pfam" id="PF00732">
    <property type="entry name" value="GMC_oxred_N"/>
    <property type="match status" value="1"/>
</dbReference>
<gene>
    <name evidence="8" type="ORF">B0H16DRAFT_1531919</name>
</gene>
<dbReference type="PROSITE" id="PS00624">
    <property type="entry name" value="GMC_OXRED_2"/>
    <property type="match status" value="1"/>
</dbReference>
<comment type="cofactor">
    <cofactor evidence="1 3">
        <name>FAD</name>
        <dbReference type="ChEBI" id="CHEBI:57692"/>
    </cofactor>
</comment>
<feature type="chain" id="PRO_5041991188" evidence="5">
    <location>
        <begin position="21"/>
        <end position="632"/>
    </location>
</feature>
<feature type="domain" description="Glucose-methanol-choline oxidoreductase N-terminal" evidence="6">
    <location>
        <begin position="112"/>
        <end position="135"/>
    </location>
</feature>
<evidence type="ECO:0000259" key="7">
    <source>
        <dbReference type="PROSITE" id="PS00624"/>
    </source>
</evidence>
<keyword evidence="5" id="KW-0732">Signal</keyword>
<evidence type="ECO:0000313" key="9">
    <source>
        <dbReference type="Proteomes" id="UP001215598"/>
    </source>
</evidence>
<comment type="caution">
    <text evidence="8">The sequence shown here is derived from an EMBL/GenBank/DDBJ whole genome shotgun (WGS) entry which is preliminary data.</text>
</comment>
<evidence type="ECO:0000256" key="1">
    <source>
        <dbReference type="ARBA" id="ARBA00001974"/>
    </source>
</evidence>
<dbReference type="PIRSF" id="PIRSF000137">
    <property type="entry name" value="Alcohol_oxidase"/>
    <property type="match status" value="1"/>
</dbReference>
<sequence>MFSTLQTLLLVSGVINRAAAFLTPQVTVPDRVDVIFSGGGTAASIIAGSLSAAAPNLKILVLEGGPTTLEKFEHIQPARYFSHLSPYSTTEQFVVSNPSDAVGGRNIVIPVGKCIGGGSSVNFMLYNRASASDYDDWEVEYSNPGWGSKVLIPLLQKAETYEVNTKAATHGTSGPLHVSYGGNGILEIAQQFLDVGPKYEKNRPLAADGNDFTNKSINVFYRMPKWISGQGTRSDAPHHYLYPQQTNKNLVISPGSRVTRVLFDKTLTATGVEFVYDKHVFPDYDPTPKQVTATKLVVLSAGAMGTPQILERSGIGAASILKSVGVKQLVNLPGVGATYKDHVFLVSPYLADPATTTFDPIFRGDPATWTQGLAQWDHNRTGIVASNGVDAAIKMRPTTAELAEIGPEFAARWKSFYANKTDKPVFWISALAGLPADQTGLPATNYMSAGVFLGYPESSGSIHISSATDVYAPPNYNSGFLTAQSDVAALRWGYKKSREILRRMGAFRGALVPAHPQFAVNSAAVLKETAPVPLNAPNIVYSAADDAAIDTYIRSFVGTSWHSFGTAPMKPLAQGGVVDSSLNVYGVKKLKIADVSIGPEIVNANTYSTAIAIASNAFEIIAKELNIKPPRQ</sequence>
<organism evidence="8 9">
    <name type="scientific">Mycena metata</name>
    <dbReference type="NCBI Taxonomy" id="1033252"/>
    <lineage>
        <taxon>Eukaryota</taxon>
        <taxon>Fungi</taxon>
        <taxon>Dikarya</taxon>
        <taxon>Basidiomycota</taxon>
        <taxon>Agaricomycotina</taxon>
        <taxon>Agaricomycetes</taxon>
        <taxon>Agaricomycetidae</taxon>
        <taxon>Agaricales</taxon>
        <taxon>Marasmiineae</taxon>
        <taxon>Mycenaceae</taxon>
        <taxon>Mycena</taxon>
    </lineage>
</organism>
<dbReference type="EMBL" id="JARKIB010000036">
    <property type="protein sequence ID" value="KAJ7761121.1"/>
    <property type="molecule type" value="Genomic_DNA"/>
</dbReference>
<dbReference type="GO" id="GO:0050660">
    <property type="term" value="F:flavin adenine dinucleotide binding"/>
    <property type="evidence" value="ECO:0007669"/>
    <property type="project" value="InterPro"/>
</dbReference>
<dbReference type="InterPro" id="IPR012132">
    <property type="entry name" value="GMC_OxRdtase"/>
</dbReference>
<reference evidence="8" key="1">
    <citation type="submission" date="2023-03" db="EMBL/GenBank/DDBJ databases">
        <title>Massive genome expansion in bonnet fungi (Mycena s.s.) driven by repeated elements and novel gene families across ecological guilds.</title>
        <authorList>
            <consortium name="Lawrence Berkeley National Laboratory"/>
            <person name="Harder C.B."/>
            <person name="Miyauchi S."/>
            <person name="Viragh M."/>
            <person name="Kuo A."/>
            <person name="Thoen E."/>
            <person name="Andreopoulos B."/>
            <person name="Lu D."/>
            <person name="Skrede I."/>
            <person name="Drula E."/>
            <person name="Henrissat B."/>
            <person name="Morin E."/>
            <person name="Kohler A."/>
            <person name="Barry K."/>
            <person name="LaButti K."/>
            <person name="Morin E."/>
            <person name="Salamov A."/>
            <person name="Lipzen A."/>
            <person name="Mereny Z."/>
            <person name="Hegedus B."/>
            <person name="Baldrian P."/>
            <person name="Stursova M."/>
            <person name="Weitz H."/>
            <person name="Taylor A."/>
            <person name="Grigoriev I.V."/>
            <person name="Nagy L.G."/>
            <person name="Martin F."/>
            <person name="Kauserud H."/>
        </authorList>
    </citation>
    <scope>NUCLEOTIDE SEQUENCE</scope>
    <source>
        <strain evidence="8">CBHHK182m</strain>
    </source>
</reference>
<evidence type="ECO:0000259" key="6">
    <source>
        <dbReference type="PROSITE" id="PS00623"/>
    </source>
</evidence>
<feature type="binding site" evidence="3">
    <location>
        <position position="258"/>
    </location>
    <ligand>
        <name>FAD</name>
        <dbReference type="ChEBI" id="CHEBI:57692"/>
    </ligand>
</feature>
<dbReference type="InterPro" id="IPR007867">
    <property type="entry name" value="GMC_OxRtase_C"/>
</dbReference>
<keyword evidence="9" id="KW-1185">Reference proteome</keyword>
<keyword evidence="3 4" id="KW-0274">FAD</keyword>
<evidence type="ECO:0000256" key="3">
    <source>
        <dbReference type="PIRSR" id="PIRSR000137-2"/>
    </source>
</evidence>
<keyword evidence="4" id="KW-0285">Flavoprotein</keyword>
<dbReference type="PANTHER" id="PTHR11552:SF78">
    <property type="entry name" value="GLUCOSE-METHANOL-CHOLINE OXIDOREDUCTASE N-TERMINAL DOMAIN-CONTAINING PROTEIN"/>
    <property type="match status" value="1"/>
</dbReference>
<dbReference type="PROSITE" id="PS00623">
    <property type="entry name" value="GMC_OXRED_1"/>
    <property type="match status" value="1"/>
</dbReference>
<feature type="binding site" evidence="3">
    <location>
        <begin position="561"/>
        <end position="562"/>
    </location>
    <ligand>
        <name>FAD</name>
        <dbReference type="ChEBI" id="CHEBI:57692"/>
    </ligand>
</feature>
<dbReference type="InterPro" id="IPR000172">
    <property type="entry name" value="GMC_OxRdtase_N"/>
</dbReference>
<dbReference type="AlphaFoldDB" id="A0AAD7JF49"/>
<dbReference type="GO" id="GO:0016614">
    <property type="term" value="F:oxidoreductase activity, acting on CH-OH group of donors"/>
    <property type="evidence" value="ECO:0007669"/>
    <property type="project" value="InterPro"/>
</dbReference>
<dbReference type="Pfam" id="PF05199">
    <property type="entry name" value="GMC_oxred_C"/>
    <property type="match status" value="1"/>
</dbReference>
<feature type="signal peptide" evidence="5">
    <location>
        <begin position="1"/>
        <end position="20"/>
    </location>
</feature>
<dbReference type="Gene3D" id="3.30.560.10">
    <property type="entry name" value="Glucose Oxidase, domain 3"/>
    <property type="match status" value="1"/>
</dbReference>
<evidence type="ECO:0000256" key="2">
    <source>
        <dbReference type="ARBA" id="ARBA00010790"/>
    </source>
</evidence>
<evidence type="ECO:0000256" key="5">
    <source>
        <dbReference type="SAM" id="SignalP"/>
    </source>
</evidence>
<feature type="domain" description="Glucose-methanol-choline oxidoreductase N-terminal" evidence="7">
    <location>
        <begin position="302"/>
        <end position="316"/>
    </location>
</feature>
<protein>
    <submittedName>
        <fullName evidence="8">Alcohol oxidase</fullName>
    </submittedName>
</protein>
<name>A0AAD7JF49_9AGAR</name>
<dbReference type="PANTHER" id="PTHR11552">
    <property type="entry name" value="GLUCOSE-METHANOL-CHOLINE GMC OXIDOREDUCTASE"/>
    <property type="match status" value="1"/>
</dbReference>
<accession>A0AAD7JF49</accession>
<dbReference type="Gene3D" id="3.50.50.60">
    <property type="entry name" value="FAD/NAD(P)-binding domain"/>
    <property type="match status" value="1"/>
</dbReference>
<dbReference type="InterPro" id="IPR036188">
    <property type="entry name" value="FAD/NAD-bd_sf"/>
</dbReference>
<evidence type="ECO:0000256" key="4">
    <source>
        <dbReference type="RuleBase" id="RU003968"/>
    </source>
</evidence>
<proteinExistence type="inferred from homology"/>
<dbReference type="SUPFAM" id="SSF54373">
    <property type="entry name" value="FAD-linked reductases, C-terminal domain"/>
    <property type="match status" value="1"/>
</dbReference>
<comment type="similarity">
    <text evidence="2 4">Belongs to the GMC oxidoreductase family.</text>
</comment>
<evidence type="ECO:0000313" key="8">
    <source>
        <dbReference type="EMBL" id="KAJ7761121.1"/>
    </source>
</evidence>
<dbReference type="Proteomes" id="UP001215598">
    <property type="component" value="Unassembled WGS sequence"/>
</dbReference>